<evidence type="ECO:0000256" key="2">
    <source>
        <dbReference type="SAM" id="SignalP"/>
    </source>
</evidence>
<keyword evidence="5" id="KW-1185">Reference proteome</keyword>
<dbReference type="Gene3D" id="3.30.60.30">
    <property type="match status" value="2"/>
</dbReference>
<dbReference type="Pfam" id="PF22961">
    <property type="entry name" value="RECK-like_N"/>
    <property type="match status" value="1"/>
</dbReference>
<dbReference type="InterPro" id="IPR056978">
    <property type="entry name" value="CC4_RECK"/>
</dbReference>
<feature type="transmembrane region" description="Helical" evidence="1">
    <location>
        <begin position="910"/>
        <end position="932"/>
    </location>
</feature>
<dbReference type="PANTHER" id="PTHR13487:SF3">
    <property type="entry name" value="REVERSION-INDUCING CYSTEINE-RICH PROTEIN WITH KAZAL MOTIFS"/>
    <property type="match status" value="1"/>
</dbReference>
<dbReference type="Pfam" id="PF23298">
    <property type="entry name" value="FZ_RECK"/>
    <property type="match status" value="1"/>
</dbReference>
<keyword evidence="1" id="KW-0812">Transmembrane</keyword>
<organism evidence="4 5">
    <name type="scientific">Tegillarca granosa</name>
    <name type="common">Malaysian cockle</name>
    <name type="synonym">Anadara granosa</name>
    <dbReference type="NCBI Taxonomy" id="220873"/>
    <lineage>
        <taxon>Eukaryota</taxon>
        <taxon>Metazoa</taxon>
        <taxon>Spiralia</taxon>
        <taxon>Lophotrochozoa</taxon>
        <taxon>Mollusca</taxon>
        <taxon>Bivalvia</taxon>
        <taxon>Autobranchia</taxon>
        <taxon>Pteriomorphia</taxon>
        <taxon>Arcoida</taxon>
        <taxon>Arcoidea</taxon>
        <taxon>Arcidae</taxon>
        <taxon>Tegillarca</taxon>
    </lineage>
</organism>
<proteinExistence type="predicted"/>
<dbReference type="InterPro" id="IPR056979">
    <property type="entry name" value="FZ_RECK"/>
</dbReference>
<dbReference type="InterPro" id="IPR002350">
    <property type="entry name" value="Kazal_dom"/>
</dbReference>
<dbReference type="Proteomes" id="UP001217089">
    <property type="component" value="Unassembled WGS sequence"/>
</dbReference>
<evidence type="ECO:0000313" key="4">
    <source>
        <dbReference type="EMBL" id="KAJ8313832.1"/>
    </source>
</evidence>
<evidence type="ECO:0000256" key="1">
    <source>
        <dbReference type="SAM" id="Phobius"/>
    </source>
</evidence>
<dbReference type="Pfam" id="PF25027">
    <property type="entry name" value="EGF1_RECK"/>
    <property type="match status" value="1"/>
</dbReference>
<dbReference type="InterPro" id="IPR056976">
    <property type="entry name" value="EGF1_RECK"/>
</dbReference>
<dbReference type="InterPro" id="IPR036058">
    <property type="entry name" value="Kazal_dom_sf"/>
</dbReference>
<keyword evidence="1" id="KW-0472">Membrane</keyword>
<feature type="domain" description="Kazal-like" evidence="3">
    <location>
        <begin position="683"/>
        <end position="720"/>
    </location>
</feature>
<dbReference type="InterPro" id="IPR055110">
    <property type="entry name" value="RECK-like_N"/>
</dbReference>
<dbReference type="SMART" id="SM00280">
    <property type="entry name" value="KAZAL"/>
    <property type="match status" value="3"/>
</dbReference>
<feature type="signal peptide" evidence="2">
    <location>
        <begin position="1"/>
        <end position="22"/>
    </location>
</feature>
<feature type="domain" description="Kazal-like" evidence="3">
    <location>
        <begin position="619"/>
        <end position="675"/>
    </location>
</feature>
<sequence length="938" mass="104855">MLEITNMILFSVFLLLIFITNGYTFALDCCNTIQSNKSCRHACEKLSSSENAFEKELDQIKHILDTTSHCPADQIEYWKCINSSLSVTSSVTIWSGRPCCDLAVSRHCSETCRQAQSAEELETACHRSTETNLYECIEKQKVGEKCCASVVEYTCRLVCQGTFLIQTLTRQEQRQILKRQCGTAARPIMQCASEHVRSMRNRNPEDSLHCCEKATDPACRNTCIHELKTGKDNDEVVVDKLIKNCGDPLPTIPMWACFLDQPQQKKPNLDPRKIGDGACLQCCAKAVNDRCHTLCVQTCSDYNNYWKEFREKCQDFSNQVSRMEVPMLTCVAEVEEPCKFGCDGLDYCTNFNNRPVELFRSCNKRADEAAKLDVQSWKKGYIELPHLKIPVKDIEECDPEMWKAIACALQIKPCHKKPTPLSLCREDCKKILEECVDRTRLAATQTVDVLCNALSPVDNVGSCISVKKFLTPSPYEFLKHEVTNPCKDNPCEERICWINRRKCRHNCQPYVCHNGCPMGDVTNVMVPRNAYVRIPEFQEDKKNEVCQAYRVCRCGKHNSLENCKLIPCLKKKNCEFSVPGQGRVVKAEVGDYLKCGKHGSHFRLDCKDCVCHSGESICTKHKCPPDKLSIWSGLPCDCSRHYSPRCGRNGKTYPNQCIATRCGSQKEVSYGTCSIKITTTDKCNHHHHDPVCDTKGEEFTNPCLLLAHNRKLAYRGHCIKHCSTSSTVCGHNGETYPSECAALADRTTVDYVGPCRIIGHFSGNISTSGCANIQCSNSIPKHCRPITPPGGCCPICAAELRALYSQPLADVAAQAMNSEPLTVHSILDILSHHLSVAECDVFGYLSVEGDLVILITTVTASPTVLQIQACIKEAERIEYLVQTDSPTLMSYVALTPLLLAPIRTPVMAQLGAAGANLPSLSLITILFIYSILRTHTWM</sequence>
<comment type="caution">
    <text evidence="4">The sequence shown here is derived from an EMBL/GenBank/DDBJ whole genome shotgun (WGS) entry which is preliminary data.</text>
</comment>
<feature type="chain" id="PRO_5046501652" description="Kazal-like domain-containing protein" evidence="2">
    <location>
        <begin position="23"/>
        <end position="938"/>
    </location>
</feature>
<evidence type="ECO:0000313" key="5">
    <source>
        <dbReference type="Proteomes" id="UP001217089"/>
    </source>
</evidence>
<dbReference type="SUPFAM" id="SSF100895">
    <property type="entry name" value="Kazal-type serine protease inhibitors"/>
    <property type="match status" value="3"/>
</dbReference>
<name>A0ABQ9FBR1_TEGGR</name>
<gene>
    <name evidence="4" type="ORF">KUTeg_008393</name>
</gene>
<evidence type="ECO:0000259" key="3">
    <source>
        <dbReference type="PROSITE" id="PS51465"/>
    </source>
</evidence>
<keyword evidence="1" id="KW-1133">Transmembrane helix</keyword>
<dbReference type="InterPro" id="IPR039016">
    <property type="entry name" value="RECK"/>
</dbReference>
<reference evidence="4 5" key="1">
    <citation type="submission" date="2022-12" db="EMBL/GenBank/DDBJ databases">
        <title>Chromosome-level genome of Tegillarca granosa.</title>
        <authorList>
            <person name="Kim J."/>
        </authorList>
    </citation>
    <scope>NUCLEOTIDE SEQUENCE [LARGE SCALE GENOMIC DNA]</scope>
    <source>
        <strain evidence="4">Teg-2019</strain>
        <tissue evidence="4">Adductor muscle</tissue>
    </source>
</reference>
<keyword evidence="2" id="KW-0732">Signal</keyword>
<dbReference type="EMBL" id="JARBDR010000342">
    <property type="protein sequence ID" value="KAJ8313832.1"/>
    <property type="molecule type" value="Genomic_DNA"/>
</dbReference>
<accession>A0ABQ9FBR1</accession>
<dbReference type="CDD" id="cd00104">
    <property type="entry name" value="KAZAL_FS"/>
    <property type="match status" value="1"/>
</dbReference>
<dbReference type="PROSITE" id="PS51465">
    <property type="entry name" value="KAZAL_2"/>
    <property type="match status" value="2"/>
</dbReference>
<dbReference type="Pfam" id="PF23332">
    <property type="entry name" value="CC4_RECK"/>
    <property type="match status" value="2"/>
</dbReference>
<dbReference type="PANTHER" id="PTHR13487">
    <property type="entry name" value="SERINE PROTEASE INHIBITOR"/>
    <property type="match status" value="1"/>
</dbReference>
<protein>
    <recommendedName>
        <fullName evidence="3">Kazal-like domain-containing protein</fullName>
    </recommendedName>
</protein>
<dbReference type="Pfam" id="PF07648">
    <property type="entry name" value="Kazal_2"/>
    <property type="match status" value="3"/>
</dbReference>